<dbReference type="AlphaFoldDB" id="A0A061RVI0"/>
<evidence type="ECO:0000313" key="2">
    <source>
        <dbReference type="EMBL" id="JAC76887.1"/>
    </source>
</evidence>
<feature type="non-terminal residue" evidence="2">
    <location>
        <position position="1"/>
    </location>
</feature>
<reference evidence="2" key="1">
    <citation type="submission" date="2014-05" db="EMBL/GenBank/DDBJ databases">
        <title>The transcriptome of the halophilic microalga Tetraselmis sp. GSL018 isolated from the Great Salt Lake, Utah.</title>
        <authorList>
            <person name="Jinkerson R.E."/>
            <person name="D'Adamo S."/>
            <person name="Posewitz M.C."/>
        </authorList>
    </citation>
    <scope>NUCLEOTIDE SEQUENCE</scope>
    <source>
        <strain evidence="2">GSL018</strain>
    </source>
</reference>
<dbReference type="EMBL" id="GBEZ01008666">
    <property type="protein sequence ID" value="JAC76887.1"/>
    <property type="molecule type" value="Transcribed_RNA"/>
</dbReference>
<feature type="non-terminal residue" evidence="2">
    <location>
        <position position="112"/>
    </location>
</feature>
<gene>
    <name evidence="2" type="ORF">TSPGSL018_19009</name>
</gene>
<organism evidence="2">
    <name type="scientific">Tetraselmis sp. GSL018</name>
    <dbReference type="NCBI Taxonomy" id="582737"/>
    <lineage>
        <taxon>Eukaryota</taxon>
        <taxon>Viridiplantae</taxon>
        <taxon>Chlorophyta</taxon>
        <taxon>core chlorophytes</taxon>
        <taxon>Chlorodendrophyceae</taxon>
        <taxon>Chlorodendrales</taxon>
        <taxon>Chlorodendraceae</taxon>
        <taxon>Tetraselmis</taxon>
    </lineage>
</organism>
<sequence>EGRGGEGRGGPALGSQSVGETRGIQRIGSRGYASSSSEDMGQSGTSVRRGASAAWGGGRGSRGSEEDRVAGTGISPLGSEREHEGVPEGCGIGDGGRKMGEGDGESVCACPC</sequence>
<protein>
    <submittedName>
        <fullName evidence="2">Uncharacterized protein</fullName>
    </submittedName>
</protein>
<proteinExistence type="predicted"/>
<evidence type="ECO:0000256" key="1">
    <source>
        <dbReference type="SAM" id="MobiDB-lite"/>
    </source>
</evidence>
<feature type="region of interest" description="Disordered" evidence="1">
    <location>
        <begin position="1"/>
        <end position="112"/>
    </location>
</feature>
<feature type="compositionally biased region" description="Polar residues" evidence="1">
    <location>
        <begin position="32"/>
        <end position="46"/>
    </location>
</feature>
<accession>A0A061RVI0</accession>
<name>A0A061RVI0_9CHLO</name>